<keyword evidence="1" id="KW-0472">Membrane</keyword>
<protein>
    <recommendedName>
        <fullName evidence="2">HTH IS21-type domain-containing protein</fullName>
    </recommendedName>
</protein>
<accession>A0A1P8KB33</accession>
<dbReference type="AlphaFoldDB" id="A0A1P8KB33"/>
<feature type="domain" description="HTH IS21-type" evidence="2">
    <location>
        <begin position="6"/>
        <end position="68"/>
    </location>
</feature>
<evidence type="ECO:0000256" key="1">
    <source>
        <dbReference type="SAM" id="Phobius"/>
    </source>
</evidence>
<dbReference type="STRING" id="1484693.RS694_12275"/>
<dbReference type="Gene3D" id="1.10.10.60">
    <property type="entry name" value="Homeodomain-like"/>
    <property type="match status" value="1"/>
</dbReference>
<keyword evidence="1" id="KW-1133">Transmembrane helix</keyword>
<evidence type="ECO:0000313" key="3">
    <source>
        <dbReference type="EMBL" id="APW43224.1"/>
    </source>
</evidence>
<organism evidence="3 4">
    <name type="scientific">Rhodoferax saidenbachensis</name>
    <dbReference type="NCBI Taxonomy" id="1484693"/>
    <lineage>
        <taxon>Bacteria</taxon>
        <taxon>Pseudomonadati</taxon>
        <taxon>Pseudomonadota</taxon>
        <taxon>Betaproteobacteria</taxon>
        <taxon>Burkholderiales</taxon>
        <taxon>Comamonadaceae</taxon>
        <taxon>Rhodoferax</taxon>
    </lineage>
</organism>
<sequence>MINVATLNVIRRWALRENMSIREISRRTGMARNTVKKYLRSDETEPTYAKRASSGELDPLCRKTGYLAGNGGKKIAKTAAQFEADLDSLYFLRWLYRVGIAILGLVTSMSCFRAARYYIRESTCWR</sequence>
<gene>
    <name evidence="3" type="ORF">RS694_12275</name>
</gene>
<evidence type="ECO:0000313" key="4">
    <source>
        <dbReference type="Proteomes" id="UP000186110"/>
    </source>
</evidence>
<dbReference type="KEGG" id="rsb:RS694_12275"/>
<name>A0A1P8KB33_9BURK</name>
<feature type="transmembrane region" description="Helical" evidence="1">
    <location>
        <begin position="94"/>
        <end position="112"/>
    </location>
</feature>
<keyword evidence="4" id="KW-1185">Reference proteome</keyword>
<dbReference type="InterPro" id="IPR017894">
    <property type="entry name" value="HTH_IS21_transposase_type"/>
</dbReference>
<reference evidence="3 4" key="1">
    <citation type="submission" date="2017-01" db="EMBL/GenBank/DDBJ databases">
        <authorList>
            <person name="Mah S.A."/>
            <person name="Swanson W.J."/>
            <person name="Moy G.W."/>
            <person name="Vacquier V.D."/>
        </authorList>
    </citation>
    <scope>NUCLEOTIDE SEQUENCE [LARGE SCALE GENOMIC DNA]</scope>
    <source>
        <strain evidence="3 4">DSM 22694</strain>
    </source>
</reference>
<dbReference type="PROSITE" id="PS50531">
    <property type="entry name" value="HTH_IS21"/>
    <property type="match status" value="1"/>
</dbReference>
<proteinExistence type="predicted"/>
<evidence type="ECO:0000259" key="2">
    <source>
        <dbReference type="PROSITE" id="PS50531"/>
    </source>
</evidence>
<keyword evidence="1" id="KW-0812">Transmembrane</keyword>
<dbReference type="EMBL" id="CP019239">
    <property type="protein sequence ID" value="APW43224.1"/>
    <property type="molecule type" value="Genomic_DNA"/>
</dbReference>
<dbReference type="Proteomes" id="UP000186110">
    <property type="component" value="Chromosome"/>
</dbReference>